<reference evidence="1" key="1">
    <citation type="journal article" date="2021" name="Proc. Natl. Acad. Sci. U.S.A.">
        <title>A Catalog of Tens of Thousands of Viruses from Human Metagenomes Reveals Hidden Associations with Chronic Diseases.</title>
        <authorList>
            <person name="Tisza M.J."/>
            <person name="Buck C.B."/>
        </authorList>
    </citation>
    <scope>NUCLEOTIDE SEQUENCE</scope>
    <source>
        <strain evidence="1">CtrfD19</strain>
    </source>
</reference>
<protein>
    <submittedName>
        <fullName evidence="1">Uncharacterized protein</fullName>
    </submittedName>
</protein>
<sequence length="52" mass="6502">MHENVEMPFNSSRLCRRLLYTSFRHYFLIHLFEEDTLMFIVKFQKIQFLFAI</sequence>
<name>A0A8S5M2C1_9CAUD</name>
<organism evidence="1">
    <name type="scientific">Siphoviridae sp. ctrfD19</name>
    <dbReference type="NCBI Taxonomy" id="2826478"/>
    <lineage>
        <taxon>Viruses</taxon>
        <taxon>Duplodnaviria</taxon>
        <taxon>Heunggongvirae</taxon>
        <taxon>Uroviricota</taxon>
        <taxon>Caudoviricetes</taxon>
    </lineage>
</organism>
<dbReference type="EMBL" id="BK014797">
    <property type="protein sequence ID" value="DAD76211.1"/>
    <property type="molecule type" value="Genomic_DNA"/>
</dbReference>
<accession>A0A8S5M2C1</accession>
<evidence type="ECO:0000313" key="1">
    <source>
        <dbReference type="EMBL" id="DAD76211.1"/>
    </source>
</evidence>
<proteinExistence type="predicted"/>